<name>A0A511YUY4_9CELL</name>
<evidence type="ECO:0000313" key="2">
    <source>
        <dbReference type="EMBL" id="GEN79004.1"/>
    </source>
</evidence>
<protein>
    <submittedName>
        <fullName evidence="2">Uncharacterized protein</fullName>
    </submittedName>
</protein>
<reference evidence="2 3" key="1">
    <citation type="submission" date="2019-07" db="EMBL/GenBank/DDBJ databases">
        <title>Whole genome shotgun sequence of Actinotalea fermentans NBRC 105374.</title>
        <authorList>
            <person name="Hosoyama A."/>
            <person name="Uohara A."/>
            <person name="Ohji S."/>
            <person name="Ichikawa N."/>
        </authorList>
    </citation>
    <scope>NUCLEOTIDE SEQUENCE [LARGE SCALE GENOMIC DNA]</scope>
    <source>
        <strain evidence="2 3">NBRC 105374</strain>
    </source>
</reference>
<accession>A0A511YUY4</accession>
<dbReference type="Proteomes" id="UP000321484">
    <property type="component" value="Unassembled WGS sequence"/>
</dbReference>
<organism evidence="2 3">
    <name type="scientific">Actinotalea fermentans</name>
    <dbReference type="NCBI Taxonomy" id="43671"/>
    <lineage>
        <taxon>Bacteria</taxon>
        <taxon>Bacillati</taxon>
        <taxon>Actinomycetota</taxon>
        <taxon>Actinomycetes</taxon>
        <taxon>Micrococcales</taxon>
        <taxon>Cellulomonadaceae</taxon>
        <taxon>Actinotalea</taxon>
    </lineage>
</organism>
<keyword evidence="3" id="KW-1185">Reference proteome</keyword>
<proteinExistence type="predicted"/>
<gene>
    <name evidence="2" type="ORF">AFE02nite_07380</name>
</gene>
<dbReference type="EMBL" id="BJYK01000001">
    <property type="protein sequence ID" value="GEN79004.1"/>
    <property type="molecule type" value="Genomic_DNA"/>
</dbReference>
<evidence type="ECO:0000256" key="1">
    <source>
        <dbReference type="SAM" id="MobiDB-lite"/>
    </source>
</evidence>
<comment type="caution">
    <text evidence="2">The sequence shown here is derived from an EMBL/GenBank/DDBJ whole genome shotgun (WGS) entry which is preliminary data.</text>
</comment>
<feature type="region of interest" description="Disordered" evidence="1">
    <location>
        <begin position="1"/>
        <end position="23"/>
    </location>
</feature>
<evidence type="ECO:0000313" key="3">
    <source>
        <dbReference type="Proteomes" id="UP000321484"/>
    </source>
</evidence>
<sequence>MPAKAAARVPPQRLRSRLPPSPLEPAIDNDLQLIADGDGVAILGSSSAVERFLSSGGGAAVTASRCQ</sequence>
<dbReference type="AlphaFoldDB" id="A0A511YUY4"/>